<name>A0ABW5TN96_9SPHI</name>
<dbReference type="RefSeq" id="WP_379040860.1">
    <property type="nucleotide sequence ID" value="NZ_JBHSKW010000005.1"/>
</dbReference>
<dbReference type="SMART" id="SM00710">
    <property type="entry name" value="PbH1"/>
    <property type="match status" value="12"/>
</dbReference>
<dbReference type="NCBIfam" id="NF041518">
    <property type="entry name" value="choice_anch_Q"/>
    <property type="match status" value="1"/>
</dbReference>
<dbReference type="PANTHER" id="PTHR11319">
    <property type="entry name" value="G PROTEIN-COUPLED RECEPTOR-RELATED"/>
    <property type="match status" value="1"/>
</dbReference>
<gene>
    <name evidence="3" type="ORF">ACFSSE_01680</name>
</gene>
<dbReference type="InterPro" id="IPR026444">
    <property type="entry name" value="Secre_tail"/>
</dbReference>
<dbReference type="PANTHER" id="PTHR11319:SF35">
    <property type="entry name" value="OUTER MEMBRANE PROTEIN PMPC-RELATED"/>
    <property type="match status" value="1"/>
</dbReference>
<dbReference type="SUPFAM" id="SSF51126">
    <property type="entry name" value="Pectin lyase-like"/>
    <property type="match status" value="3"/>
</dbReference>
<dbReference type="InterPro" id="IPR012334">
    <property type="entry name" value="Pectin_lyas_fold"/>
</dbReference>
<dbReference type="Gene3D" id="2.160.20.10">
    <property type="entry name" value="Single-stranded right-handed beta-helix, Pectin lyase-like"/>
    <property type="match status" value="3"/>
</dbReference>
<evidence type="ECO:0000313" key="4">
    <source>
        <dbReference type="Proteomes" id="UP001597546"/>
    </source>
</evidence>
<sequence>MMKKLLLSCIICLTSIALWAQIVPNGNGIVYVKATAVGSGNGSNWANATGNLQNAINATGVSKVYVAAGTYQTASGVSYNMKNGVAIYGGFPNTGTPVFADRNTTANETILQGNNASVIKNLNLDATAVLDGFTITGGNAFGANGTTSAGPPLFPGFPGPDIVKNGENGVGGGIYNENSSASFSNLIISNNTAKGGNGFLGNGSGTPGAGLGGGMYNSNSSPTLTYVIIKNNTALGGNFISGGGFGGGGGILNTNSSSPILTNVVLSDNTAQSGENFGSANGGAIKNQTSSSPILTNVTIVNNKALVGTNNGGTQNTNGGAIINENSSNPIIRNCIVYGNNTGITNSASTPVITYSLVQGLAADAVNHNIDGVNDPLFTSVSDFTVKIGSPAVNLGNHTYYAAGQTPNLSAINLDLAGNVRIQKGKIDLGAYESPFEIVIKPDANGVIYVKTSATGLSNGSSWANATDNVQEAINATGVSKVYVAAGTYQTASGISYNMKNGVAIYGGFPNTGTPVFADRNTTANESILKGNNASVIKNLNLDATAVLDGFTVTGGNAFGENGTITSPPFNPMNPGSNFPTIRNGGNGYGGGIYNDRSSATFNNLIIRNNTAKGGDGAFNGAYSSFPGSGFGGGIYNSNSSPKITNVTIKGNEANGVSYINGGSHGFGGGIYNTASSSPILTNVIVSNNKAQGGFGGAGGYGQGGGINNQGASIPVLTNVTIANNSALTSSFFNSNGEGGAIYNAGSSNLIIKNSIIYGNNTGVHNNSSSPVITYSLVQGLAADATNYNLDGATNPMFVSSSDYQLQINSAAINKGSNSYYAAAQTPDLSSITTDIAGNTRIQKVKIDLGAYESPYDMALKPDANGIVYVKTASTGTGDGSSWANATGDLQQAIQQTTAKVYVAAGIYMPNYTPNDLTLQTPKNRDNSFVLKNNIKIYGGFSATMPEANPSLRDTSASSTNKSILSGDFDGDDVDIFAHNAENAKHVVYAEGNVGTALLNGFTISGGNADASSSGGGIFLSGSNPTLTNLTVIGNHAASNGGGIYNRYSGTNSNPILINVIISGNQAGNIGGGIYNDSGTIIITNAIISGNVAGVSGGGLQNGDGTVTITNLTMSGNAAANGGGLFNHIGSVKIRNSIIYGNSSGVDNGDSKPIISYSILQGSGGSSAWTASKATDGGNNLDVDPMFTNAPNFSTAPFIGGDYTLQLASPALNTGSNTFYAAGQTPSLVLITTDLAGKPRLNTIVDMGAYEKESALPVNLLSYTAKAEANGARLNWQTASEQNSKLFIISRSIDGINFEAIGNVNGKGDSNSLSNYTFLDLSASKGNNYYKLVQVDLDGKVKQLGVKVVNLSLAQSKELLIYPNPSTTIAHVKFTAGVYEKVALLDLSGRILQSKSIGKESDVISFNLTQLSSGTYLIRLTGNNESVSKLLIKQ</sequence>
<dbReference type="Pfam" id="PF18962">
    <property type="entry name" value="Por_Secre_tail"/>
    <property type="match status" value="1"/>
</dbReference>
<dbReference type="Proteomes" id="UP001597546">
    <property type="component" value="Unassembled WGS sequence"/>
</dbReference>
<feature type="chain" id="PRO_5045419591" evidence="1">
    <location>
        <begin position="21"/>
        <end position="1434"/>
    </location>
</feature>
<dbReference type="EMBL" id="JBHULV010000008">
    <property type="protein sequence ID" value="MFD2730404.1"/>
    <property type="molecule type" value="Genomic_DNA"/>
</dbReference>
<dbReference type="InterPro" id="IPR011050">
    <property type="entry name" value="Pectin_lyase_fold/virulence"/>
</dbReference>
<organism evidence="3 4">
    <name type="scientific">Pedobacter alpinus</name>
    <dbReference type="NCBI Taxonomy" id="1590643"/>
    <lineage>
        <taxon>Bacteria</taxon>
        <taxon>Pseudomonadati</taxon>
        <taxon>Bacteroidota</taxon>
        <taxon>Sphingobacteriia</taxon>
        <taxon>Sphingobacteriales</taxon>
        <taxon>Sphingobacteriaceae</taxon>
        <taxon>Pedobacter</taxon>
    </lineage>
</organism>
<keyword evidence="4" id="KW-1185">Reference proteome</keyword>
<protein>
    <submittedName>
        <fullName evidence="3">Choice-of-anchor Q domain-containing protein</fullName>
    </submittedName>
</protein>
<feature type="signal peptide" evidence="1">
    <location>
        <begin position="1"/>
        <end position="20"/>
    </location>
</feature>
<evidence type="ECO:0000313" key="3">
    <source>
        <dbReference type="EMBL" id="MFD2730404.1"/>
    </source>
</evidence>
<accession>A0ABW5TN96</accession>
<keyword evidence="1" id="KW-0732">Signal</keyword>
<feature type="domain" description="Secretion system C-terminal sorting" evidence="2">
    <location>
        <begin position="1361"/>
        <end position="1432"/>
    </location>
</feature>
<dbReference type="InterPro" id="IPR059226">
    <property type="entry name" value="Choice_anch_Q_dom"/>
</dbReference>
<proteinExistence type="predicted"/>
<dbReference type="NCBIfam" id="TIGR04183">
    <property type="entry name" value="Por_Secre_tail"/>
    <property type="match status" value="1"/>
</dbReference>
<dbReference type="InterPro" id="IPR006626">
    <property type="entry name" value="PbH1"/>
</dbReference>
<reference evidence="4" key="1">
    <citation type="journal article" date="2019" name="Int. J. Syst. Evol. Microbiol.">
        <title>The Global Catalogue of Microorganisms (GCM) 10K type strain sequencing project: providing services to taxonomists for standard genome sequencing and annotation.</title>
        <authorList>
            <consortium name="The Broad Institute Genomics Platform"/>
            <consortium name="The Broad Institute Genome Sequencing Center for Infectious Disease"/>
            <person name="Wu L."/>
            <person name="Ma J."/>
        </authorList>
    </citation>
    <scope>NUCLEOTIDE SEQUENCE [LARGE SCALE GENOMIC DNA]</scope>
    <source>
        <strain evidence="4">KCTC 42456</strain>
    </source>
</reference>
<evidence type="ECO:0000256" key="1">
    <source>
        <dbReference type="SAM" id="SignalP"/>
    </source>
</evidence>
<evidence type="ECO:0000259" key="2">
    <source>
        <dbReference type="Pfam" id="PF18962"/>
    </source>
</evidence>
<comment type="caution">
    <text evidence="3">The sequence shown here is derived from an EMBL/GenBank/DDBJ whole genome shotgun (WGS) entry which is preliminary data.</text>
</comment>